<evidence type="ECO:0000313" key="2">
    <source>
        <dbReference type="EMBL" id="MCY0965408.1"/>
    </source>
</evidence>
<proteinExistence type="predicted"/>
<evidence type="ECO:0000256" key="1">
    <source>
        <dbReference type="SAM" id="Phobius"/>
    </source>
</evidence>
<dbReference type="Pfam" id="PF11067">
    <property type="entry name" value="DUF2868"/>
    <property type="match status" value="1"/>
</dbReference>
<feature type="transmembrane region" description="Helical" evidence="1">
    <location>
        <begin position="316"/>
        <end position="338"/>
    </location>
</feature>
<keyword evidence="1" id="KW-0472">Membrane</keyword>
<sequence>MNSIKADNSGSGPITWSIAELLQFEQFREQDRQQDEAVLAERDRRIWREYQATGGEPQRRRVYRFWLWQRQQASDLPSVDAGQLFGQTLASVSVVLMLLGFLSGICLAGSALYYDGSVPVNVALFLGLIIAPQLLLLLGLVVSVLLSAWVPGWFVSWYQPPLLLLRWLHERIWKRALRYANRSGLADRGAVNNTGGEQQDSRKIRQLLLEQVFDLYQPLLATRALRLMQLMGIAFNLGVLGTLLVLLAFTDRAFGWQSSLTSSPDTVMSILEVLAWPWTLLAGAGAALPSAEQIAATHIQLGGVAGSFQGAEFRAWWPFLLCSVLVYGLLPRVLVWAWSLLRESQLLAAIDFEGYHYQGLWRRMQSIDLHSQSHDQTASVEASQVLSPVEPVRSVSQQVYVLVDTLQRYSRQYLQSWLPPVNGGEHDLLEVKGLAELQAGGNQPVWLVVEGWQPPIEESLAELAAAARRLQVSGVDLHLLLLGKPSPDGSKLVTPRLAEVWRKKLDLLQCPNLMVHADTGAAGSEGDTL</sequence>
<protein>
    <submittedName>
        <fullName evidence="2">DUF2868 domain-containing protein</fullName>
    </submittedName>
</protein>
<gene>
    <name evidence="2" type="ORF">OUO13_09435</name>
</gene>
<keyword evidence="1" id="KW-1133">Transmembrane helix</keyword>
<dbReference type="AlphaFoldDB" id="A0A9X3ITQ5"/>
<comment type="caution">
    <text evidence="2">The sequence shown here is derived from an EMBL/GenBank/DDBJ whole genome shotgun (WGS) entry which is preliminary data.</text>
</comment>
<dbReference type="InterPro" id="IPR021296">
    <property type="entry name" value="DUF2868"/>
</dbReference>
<feature type="transmembrane region" description="Helical" evidence="1">
    <location>
        <begin position="121"/>
        <end position="142"/>
    </location>
</feature>
<dbReference type="RefSeq" id="WP_283173620.1">
    <property type="nucleotide sequence ID" value="NZ_JAPNOA010000026.1"/>
</dbReference>
<keyword evidence="3" id="KW-1185">Reference proteome</keyword>
<feature type="transmembrane region" description="Helical" evidence="1">
    <location>
        <begin position="89"/>
        <end position="114"/>
    </location>
</feature>
<dbReference type="EMBL" id="JAPNOA010000026">
    <property type="protein sequence ID" value="MCY0965408.1"/>
    <property type="molecule type" value="Genomic_DNA"/>
</dbReference>
<feature type="transmembrane region" description="Helical" evidence="1">
    <location>
        <begin position="230"/>
        <end position="249"/>
    </location>
</feature>
<dbReference type="Proteomes" id="UP001150830">
    <property type="component" value="Unassembled WGS sequence"/>
</dbReference>
<accession>A0A9X3ITQ5</accession>
<evidence type="ECO:0000313" key="3">
    <source>
        <dbReference type="Proteomes" id="UP001150830"/>
    </source>
</evidence>
<organism evidence="2 3">
    <name type="scientific">Parathalassolituus penaei</name>
    <dbReference type="NCBI Taxonomy" id="2997323"/>
    <lineage>
        <taxon>Bacteria</taxon>
        <taxon>Pseudomonadati</taxon>
        <taxon>Pseudomonadota</taxon>
        <taxon>Gammaproteobacteria</taxon>
        <taxon>Oceanospirillales</taxon>
        <taxon>Oceanospirillaceae</taxon>
        <taxon>Parathalassolituus</taxon>
    </lineage>
</organism>
<keyword evidence="1" id="KW-0812">Transmembrane</keyword>
<reference evidence="2" key="1">
    <citation type="submission" date="2022-11" db="EMBL/GenBank/DDBJ databases">
        <title>Parathalassolutuus dongxingensis gen. nov., sp. nov., a novel member of family Oceanospirillaceae isolated from a coastal shrimp pond in Guangxi, China.</title>
        <authorList>
            <person name="Chen H."/>
        </authorList>
    </citation>
    <scope>NUCLEOTIDE SEQUENCE</scope>
    <source>
        <strain evidence="2">G-43</strain>
    </source>
</reference>
<name>A0A9X3ITQ5_9GAMM</name>